<dbReference type="InterPro" id="IPR006068">
    <property type="entry name" value="ATPase_P-typ_cation-transptr_C"/>
</dbReference>
<dbReference type="GO" id="GO:1902600">
    <property type="term" value="P:proton transmembrane transport"/>
    <property type="evidence" value="ECO:0007669"/>
    <property type="project" value="TreeGrafter"/>
</dbReference>
<dbReference type="GO" id="GO:0030007">
    <property type="term" value="P:intracellular potassium ion homeostasis"/>
    <property type="evidence" value="ECO:0007669"/>
    <property type="project" value="TreeGrafter"/>
</dbReference>
<dbReference type="GO" id="GO:0005391">
    <property type="term" value="F:P-type sodium:potassium-exchanging transporter activity"/>
    <property type="evidence" value="ECO:0007669"/>
    <property type="project" value="TreeGrafter"/>
</dbReference>
<dbReference type="PANTHER" id="PTHR43294">
    <property type="entry name" value="SODIUM/POTASSIUM-TRANSPORTING ATPASE SUBUNIT ALPHA"/>
    <property type="match status" value="1"/>
</dbReference>
<comment type="subcellular location">
    <subcellularLocation>
        <location evidence="1">Cell membrane</location>
        <topology evidence="1">Multi-pass membrane protein</topology>
    </subcellularLocation>
</comment>
<feature type="non-terminal residue" evidence="5">
    <location>
        <position position="1"/>
    </location>
</feature>
<dbReference type="OrthoDB" id="158672at2759"/>
<keyword evidence="6" id="KW-1185">Reference proteome</keyword>
<feature type="transmembrane region" description="Helical" evidence="3">
    <location>
        <begin position="60"/>
        <end position="78"/>
    </location>
</feature>
<keyword evidence="2" id="KW-1003">Cell membrane</keyword>
<accession>A0A395GLK1</accession>
<reference evidence="5 6" key="1">
    <citation type="submission" date="2018-02" db="EMBL/GenBank/DDBJ databases">
        <title>The genomes of Aspergillus section Nigri reveals drivers in fungal speciation.</title>
        <authorList>
            <consortium name="DOE Joint Genome Institute"/>
            <person name="Vesth T.C."/>
            <person name="Nybo J."/>
            <person name="Theobald S."/>
            <person name="Brandl J."/>
            <person name="Frisvad J.C."/>
            <person name="Nielsen K.F."/>
            <person name="Lyhne E.K."/>
            <person name="Kogle M.E."/>
            <person name="Kuo A."/>
            <person name="Riley R."/>
            <person name="Clum A."/>
            <person name="Nolan M."/>
            <person name="Lipzen A."/>
            <person name="Salamov A."/>
            <person name="Henrissat B."/>
            <person name="Wiebenga A."/>
            <person name="De vries R.P."/>
            <person name="Grigoriev I.V."/>
            <person name="Mortensen U.H."/>
            <person name="Andersen M.R."/>
            <person name="Baker S.E."/>
        </authorList>
    </citation>
    <scope>NUCLEOTIDE SEQUENCE [LARGE SCALE GENOMIC DNA]</scope>
    <source>
        <strain evidence="5 6">CBS 121593</strain>
    </source>
</reference>
<dbReference type="GO" id="GO:0006883">
    <property type="term" value="P:intracellular sodium ion homeostasis"/>
    <property type="evidence" value="ECO:0007669"/>
    <property type="project" value="TreeGrafter"/>
</dbReference>
<dbReference type="SUPFAM" id="SSF81665">
    <property type="entry name" value="Calcium ATPase, transmembrane domain M"/>
    <property type="match status" value="1"/>
</dbReference>
<dbReference type="Pfam" id="PF00689">
    <property type="entry name" value="Cation_ATPase_C"/>
    <property type="match status" value="1"/>
</dbReference>
<evidence type="ECO:0000313" key="5">
    <source>
        <dbReference type="EMBL" id="RAK94903.1"/>
    </source>
</evidence>
<gene>
    <name evidence="5" type="ORF">BO80DRAFT_370092</name>
</gene>
<dbReference type="GO" id="GO:1990573">
    <property type="term" value="P:potassium ion import across plasma membrane"/>
    <property type="evidence" value="ECO:0007669"/>
    <property type="project" value="TreeGrafter"/>
</dbReference>
<evidence type="ECO:0000256" key="3">
    <source>
        <dbReference type="SAM" id="Phobius"/>
    </source>
</evidence>
<evidence type="ECO:0000256" key="1">
    <source>
        <dbReference type="ARBA" id="ARBA00004651"/>
    </source>
</evidence>
<evidence type="ECO:0000313" key="6">
    <source>
        <dbReference type="Proteomes" id="UP000249402"/>
    </source>
</evidence>
<keyword evidence="3" id="KW-0472">Membrane</keyword>
<dbReference type="VEuPathDB" id="FungiDB:BO80DRAFT_370092"/>
<dbReference type="EMBL" id="KZ824513">
    <property type="protein sequence ID" value="RAK94903.1"/>
    <property type="molecule type" value="Genomic_DNA"/>
</dbReference>
<dbReference type="RefSeq" id="XP_025569231.1">
    <property type="nucleotide sequence ID" value="XM_025716433.1"/>
</dbReference>
<dbReference type="AlphaFoldDB" id="A0A395GLK1"/>
<dbReference type="Gene3D" id="1.20.1110.10">
    <property type="entry name" value="Calcium-transporting ATPase, transmembrane domain"/>
    <property type="match status" value="1"/>
</dbReference>
<feature type="domain" description="Cation-transporting P-type ATPase C-terminal" evidence="4">
    <location>
        <begin position="1"/>
        <end position="84"/>
    </location>
</feature>
<dbReference type="Proteomes" id="UP000249402">
    <property type="component" value="Unassembled WGS sequence"/>
</dbReference>
<dbReference type="GO" id="GO:0036376">
    <property type="term" value="P:sodium ion export across plasma membrane"/>
    <property type="evidence" value="ECO:0007669"/>
    <property type="project" value="TreeGrafter"/>
</dbReference>
<organism evidence="5 6">
    <name type="scientific">Aspergillus ibericus CBS 121593</name>
    <dbReference type="NCBI Taxonomy" id="1448316"/>
    <lineage>
        <taxon>Eukaryota</taxon>
        <taxon>Fungi</taxon>
        <taxon>Dikarya</taxon>
        <taxon>Ascomycota</taxon>
        <taxon>Pezizomycotina</taxon>
        <taxon>Eurotiomycetes</taxon>
        <taxon>Eurotiomycetidae</taxon>
        <taxon>Eurotiales</taxon>
        <taxon>Aspergillaceae</taxon>
        <taxon>Aspergillus</taxon>
        <taxon>Aspergillus subgen. Circumdati</taxon>
    </lineage>
</organism>
<keyword evidence="3" id="KW-1133">Transmembrane helix</keyword>
<protein>
    <recommendedName>
        <fullName evidence="4">Cation-transporting P-type ATPase C-terminal domain-containing protein</fullName>
    </recommendedName>
</protein>
<feature type="transmembrane region" description="Helical" evidence="3">
    <location>
        <begin position="29"/>
        <end position="48"/>
    </location>
</feature>
<name>A0A395GLK1_9EURO</name>
<dbReference type="InterPro" id="IPR023298">
    <property type="entry name" value="ATPase_P-typ_TM_dom_sf"/>
</dbReference>
<evidence type="ECO:0000259" key="4">
    <source>
        <dbReference type="Pfam" id="PF00689"/>
    </source>
</evidence>
<dbReference type="GO" id="GO:0005886">
    <property type="term" value="C:plasma membrane"/>
    <property type="evidence" value="ECO:0007669"/>
    <property type="project" value="UniProtKB-SubCell"/>
</dbReference>
<dbReference type="STRING" id="1448316.A0A395GLK1"/>
<evidence type="ECO:0000256" key="2">
    <source>
        <dbReference type="ARBA" id="ARBA00022475"/>
    </source>
</evidence>
<dbReference type="PANTHER" id="PTHR43294:SF21">
    <property type="entry name" value="CATION TRANSPORTING ATPASE"/>
    <property type="match status" value="1"/>
</dbReference>
<proteinExistence type="predicted"/>
<dbReference type="GeneID" id="37221298"/>
<dbReference type="InterPro" id="IPR050510">
    <property type="entry name" value="Cation_transp_ATPase_P-type"/>
</dbReference>
<keyword evidence="3" id="KW-0812">Transmembrane</keyword>
<sequence>QWFNLMAIRTRHLSIFSHPPAFNKRTQNLLLFPAILFALGMAVFWLYIPPLQRVLDTTSVPVEYYFLPAAFGLGILILDELRKAGVRRWPGGVLDRLAW</sequence>